<evidence type="ECO:0000313" key="1">
    <source>
        <dbReference type="EMBL" id="PCS03897.1"/>
    </source>
</evidence>
<dbReference type="EMBL" id="JXJT01000007">
    <property type="protein sequence ID" value="PCS03897.1"/>
    <property type="molecule type" value="Genomic_DNA"/>
</dbReference>
<accession>A0ABX4I829</accession>
<evidence type="ECO:0000313" key="2">
    <source>
        <dbReference type="Proteomes" id="UP000218979"/>
    </source>
</evidence>
<organism evidence="1 2">
    <name type="scientific">Pseudolactococcus chungangensis CAU 28 = DSM 22330</name>
    <dbReference type="NCBI Taxonomy" id="1122154"/>
    <lineage>
        <taxon>Bacteria</taxon>
        <taxon>Bacillati</taxon>
        <taxon>Bacillota</taxon>
        <taxon>Bacilli</taxon>
        <taxon>Lactobacillales</taxon>
        <taxon>Streptococcaceae</taxon>
        <taxon>Pseudolactococcus</taxon>
    </lineage>
</organism>
<proteinExistence type="predicted"/>
<protein>
    <submittedName>
        <fullName evidence="1">Uncharacterized protein</fullName>
    </submittedName>
</protein>
<gene>
    <name evidence="1" type="ORF">RR45_GL001925</name>
</gene>
<sequence length="50" mass="5379">MILAVLVVIFIKPFDKNTGDTKNSPVKVDPSKSASVITSHSVVVSHNTEK</sequence>
<reference evidence="1 2" key="1">
    <citation type="submission" date="2014-12" db="EMBL/GenBank/DDBJ databases">
        <title>Draft genome sequences of 10 type strains of Lactococcus.</title>
        <authorList>
            <person name="Sun Z."/>
            <person name="Zhong Z."/>
            <person name="Liu W."/>
            <person name="Zhang W."/>
            <person name="Zhang H."/>
        </authorList>
    </citation>
    <scope>NUCLEOTIDE SEQUENCE [LARGE SCALE GENOMIC DNA]</scope>
    <source>
        <strain evidence="1 2">DSM 22330</strain>
    </source>
</reference>
<comment type="caution">
    <text evidence="1">The sequence shown here is derived from an EMBL/GenBank/DDBJ whole genome shotgun (WGS) entry which is preliminary data.</text>
</comment>
<dbReference type="Proteomes" id="UP000218979">
    <property type="component" value="Unassembled WGS sequence"/>
</dbReference>
<name>A0ABX4I829_9LACT</name>
<keyword evidence="2" id="KW-1185">Reference proteome</keyword>